<feature type="transmembrane region" description="Helical" evidence="5">
    <location>
        <begin position="608"/>
        <end position="632"/>
    </location>
</feature>
<dbReference type="NCBIfam" id="TIGR03057">
    <property type="entry name" value="xxxLxxG_by_4"/>
    <property type="match status" value="4"/>
</dbReference>
<protein>
    <submittedName>
        <fullName evidence="7">YhgE/Pip domain-containing protein</fullName>
    </submittedName>
</protein>
<dbReference type="EMBL" id="CP137624">
    <property type="protein sequence ID" value="WPK13897.1"/>
    <property type="molecule type" value="Genomic_DNA"/>
</dbReference>
<accession>A0ABZ0S2J0</accession>
<sequence length="729" mass="77298">MSVFKSEWLQIFKTRKMLVSIVAVLFIPVLYSGMFLWAFWNPYAQLTNLPVAIVNEDSGANFEGETMHLGEELTDKLVSSEQFKFEEISAEDAEKQLQDRNYYMLIRIPENFSQHATTLLDKEPSKLVIDYIPNEGFNFLSAQIGETAMEKIKIEVNSQVSKTYAEKLFTSITKLGDGFAEAADGASKLDEGAQKLMDGAGDLQGYLEQLASSTIELADGTSELKQGAQKAATGATSLADGVAKLEQGSSQLSAGAGELSAGAKQLAQGINNYTDGAAKVAEGQNTLVEKQQAFNQGLNSLTQNTENLQTGASQLSESATKLNAGIGSLSEQMQQILATLPEEQAASLQATLKQLNEGSTQLAGGLNNLTTSTGSLQQGAAQLNESSSQLLAAQQQISAGANDLVANSDALRGGIQNIAGGNATMAEKLNELTQGAGAAKKGANELATGLNTLVTGSGKLNDGTSLLAEKSGELAEGSTTLADGTKELAEGTETLTSKLQDASEEAKIDSGDANYEMVAQPVDVDKTVVNHVPNYGTGFAPYFISLGLFVGALLISIVFPFVEPAVRPTNPVAWFFSKVSVLAVVGIIQSAITIAIVVGILGLEVDSLPWFIVTTVLTSFTFLAIVQMLVSIMGDPGRFVAILILIIQLTTSAGTFPLELVPMPLRAFNPFFPMTYSVQAFKVAISTGDGAFLGFNFAVLAGFTLVCLAITLGYFALVFTRRYSKQQQA</sequence>
<name>A0ABZ0S2J0_9BACI</name>
<comment type="subcellular location">
    <subcellularLocation>
        <location evidence="1">Membrane</location>
        <topology evidence="1">Multi-pass membrane protein</topology>
    </subcellularLocation>
</comment>
<feature type="transmembrane region" description="Helical" evidence="5">
    <location>
        <begin position="21"/>
        <end position="40"/>
    </location>
</feature>
<dbReference type="Gene3D" id="1.10.287.950">
    <property type="entry name" value="Methyl-accepting chemotaxis protein"/>
    <property type="match status" value="2"/>
</dbReference>
<dbReference type="Gene3D" id="3.40.1710.10">
    <property type="entry name" value="abc type-2 transporter like domain"/>
    <property type="match status" value="1"/>
</dbReference>
<dbReference type="Pfam" id="PF12698">
    <property type="entry name" value="ABC2_membrane_3"/>
    <property type="match status" value="1"/>
</dbReference>
<feature type="transmembrane region" description="Helical" evidence="5">
    <location>
        <begin position="639"/>
        <end position="658"/>
    </location>
</feature>
<dbReference type="Proteomes" id="UP001322664">
    <property type="component" value="Chromosome"/>
</dbReference>
<dbReference type="SUPFAM" id="SSF101967">
    <property type="entry name" value="Adhesin YadA, collagen-binding domain"/>
    <property type="match status" value="2"/>
</dbReference>
<dbReference type="InterPro" id="IPR023908">
    <property type="entry name" value="xxxLxxG_rpt"/>
</dbReference>
<evidence type="ECO:0000256" key="2">
    <source>
        <dbReference type="ARBA" id="ARBA00022692"/>
    </source>
</evidence>
<proteinExistence type="predicted"/>
<dbReference type="InterPro" id="IPR051328">
    <property type="entry name" value="T7SS_ABC-Transporter"/>
</dbReference>
<feature type="domain" description="ABC-2 type transporter transmembrane" evidence="6">
    <location>
        <begin position="21"/>
        <end position="712"/>
    </location>
</feature>
<dbReference type="PANTHER" id="PTHR43077:SF5">
    <property type="entry name" value="PHAGE INFECTION PROTEIN"/>
    <property type="match status" value="1"/>
</dbReference>
<keyword evidence="3 5" id="KW-1133">Transmembrane helix</keyword>
<dbReference type="InterPro" id="IPR011049">
    <property type="entry name" value="Serralysin-like_metalloprot_C"/>
</dbReference>
<evidence type="ECO:0000256" key="1">
    <source>
        <dbReference type="ARBA" id="ARBA00004141"/>
    </source>
</evidence>
<feature type="transmembrane region" description="Helical" evidence="5">
    <location>
        <begin position="697"/>
        <end position="719"/>
    </location>
</feature>
<feature type="transmembrane region" description="Helical" evidence="5">
    <location>
        <begin position="574"/>
        <end position="602"/>
    </location>
</feature>
<evidence type="ECO:0000313" key="8">
    <source>
        <dbReference type="Proteomes" id="UP001322664"/>
    </source>
</evidence>
<dbReference type="RefSeq" id="WP_319838312.1">
    <property type="nucleotide sequence ID" value="NZ_CP137624.1"/>
</dbReference>
<keyword evidence="4 5" id="KW-0472">Membrane</keyword>
<keyword evidence="2 5" id="KW-0812">Transmembrane</keyword>
<evidence type="ECO:0000313" key="7">
    <source>
        <dbReference type="EMBL" id="WPK13897.1"/>
    </source>
</evidence>
<dbReference type="InterPro" id="IPR013525">
    <property type="entry name" value="ABC2_TM"/>
</dbReference>
<reference evidence="7 8" key="1">
    <citation type="submission" date="2023-09" db="EMBL/GenBank/DDBJ databases">
        <authorList>
            <person name="Page C.A."/>
            <person name="Perez-Diaz I.M."/>
        </authorList>
    </citation>
    <scope>NUCLEOTIDE SEQUENCE [LARGE SCALE GENOMIC DNA]</scope>
    <source>
        <strain evidence="7 8">Ll15</strain>
    </source>
</reference>
<organism evidence="7 8">
    <name type="scientific">Lysinibacillus louembei</name>
    <dbReference type="NCBI Taxonomy" id="1470088"/>
    <lineage>
        <taxon>Bacteria</taxon>
        <taxon>Bacillati</taxon>
        <taxon>Bacillota</taxon>
        <taxon>Bacilli</taxon>
        <taxon>Bacillales</taxon>
        <taxon>Bacillaceae</taxon>
        <taxon>Lysinibacillus</taxon>
    </lineage>
</organism>
<feature type="transmembrane region" description="Helical" evidence="5">
    <location>
        <begin position="539"/>
        <end position="562"/>
    </location>
</feature>
<evidence type="ECO:0000256" key="5">
    <source>
        <dbReference type="SAM" id="Phobius"/>
    </source>
</evidence>
<dbReference type="PANTHER" id="PTHR43077">
    <property type="entry name" value="TRANSPORT PERMEASE YVFS-RELATED"/>
    <property type="match status" value="1"/>
</dbReference>
<keyword evidence="8" id="KW-1185">Reference proteome</keyword>
<gene>
    <name evidence="7" type="ORF">R6U77_09700</name>
</gene>
<evidence type="ECO:0000256" key="3">
    <source>
        <dbReference type="ARBA" id="ARBA00022989"/>
    </source>
</evidence>
<dbReference type="NCBIfam" id="TIGR03062">
    <property type="entry name" value="pip_yhgE_Cterm"/>
    <property type="match status" value="1"/>
</dbReference>
<evidence type="ECO:0000259" key="6">
    <source>
        <dbReference type="Pfam" id="PF12698"/>
    </source>
</evidence>
<evidence type="ECO:0000256" key="4">
    <source>
        <dbReference type="ARBA" id="ARBA00023136"/>
    </source>
</evidence>
<dbReference type="InterPro" id="IPR017500">
    <property type="entry name" value="Phage_infect_YhgE_N"/>
</dbReference>
<dbReference type="InterPro" id="IPR017501">
    <property type="entry name" value="Phage_infect_YhgE_C"/>
</dbReference>
<dbReference type="NCBIfam" id="TIGR03061">
    <property type="entry name" value="pip_yhgE_Nterm"/>
    <property type="match status" value="1"/>
</dbReference>